<keyword evidence="2" id="KW-0238">DNA-binding</keyword>
<evidence type="ECO:0000256" key="1">
    <source>
        <dbReference type="ARBA" id="ARBA00023015"/>
    </source>
</evidence>
<dbReference type="AlphaFoldDB" id="A0A6V6Y7C0"/>
<proteinExistence type="predicted"/>
<dbReference type="InterPro" id="IPR000524">
    <property type="entry name" value="Tscrpt_reg_HTH_GntR"/>
</dbReference>
<dbReference type="PROSITE" id="PS50949">
    <property type="entry name" value="HTH_GNTR"/>
    <property type="match status" value="1"/>
</dbReference>
<dbReference type="GO" id="GO:0003700">
    <property type="term" value="F:DNA-binding transcription factor activity"/>
    <property type="evidence" value="ECO:0007669"/>
    <property type="project" value="InterPro"/>
</dbReference>
<dbReference type="Proteomes" id="UP000586454">
    <property type="component" value="Unassembled WGS sequence"/>
</dbReference>
<dbReference type="SUPFAM" id="SSF46785">
    <property type="entry name" value="Winged helix' DNA-binding domain"/>
    <property type="match status" value="1"/>
</dbReference>
<dbReference type="GO" id="GO:0003677">
    <property type="term" value="F:DNA binding"/>
    <property type="evidence" value="ECO:0007669"/>
    <property type="project" value="UniProtKB-KW"/>
</dbReference>
<sequence>MDIIIDNSASFPIYEQLRNQIRDQIINDVLAYDEQLPSIRVLAKDLSISIMTVKKAYDALEEEGFIVTRQGKGSFVAEKNENVAREIVQKQMEEHMEAVVAIAKDHGIEKEDIMAMLDVLFGGDKWIESH</sequence>
<evidence type="ECO:0000256" key="3">
    <source>
        <dbReference type="ARBA" id="ARBA00023163"/>
    </source>
</evidence>
<dbReference type="RefSeq" id="WP_180500936.1">
    <property type="nucleotide sequence ID" value="NZ_CAIJCS010000028.1"/>
</dbReference>
<keyword evidence="3" id="KW-0804">Transcription</keyword>
<evidence type="ECO:0000256" key="2">
    <source>
        <dbReference type="ARBA" id="ARBA00023125"/>
    </source>
</evidence>
<comment type="caution">
    <text evidence="5">The sequence shown here is derived from an EMBL/GenBank/DDBJ whole genome shotgun (WGS) entry which is preliminary data.</text>
</comment>
<dbReference type="InterPro" id="IPR036390">
    <property type="entry name" value="WH_DNA-bd_sf"/>
</dbReference>
<dbReference type="PANTHER" id="PTHR38445">
    <property type="entry name" value="HTH-TYPE TRANSCRIPTIONAL REPRESSOR YTRA"/>
    <property type="match status" value="1"/>
</dbReference>
<evidence type="ECO:0000259" key="4">
    <source>
        <dbReference type="PROSITE" id="PS50949"/>
    </source>
</evidence>
<gene>
    <name evidence="5" type="ORF">PEPNEM18_01646</name>
</gene>
<protein>
    <submittedName>
        <fullName evidence="5">Transcriptional regulator, GntR family</fullName>
    </submittedName>
</protein>
<keyword evidence="1" id="KW-0805">Transcription regulation</keyword>
<dbReference type="SMART" id="SM00345">
    <property type="entry name" value="HTH_GNTR"/>
    <property type="match status" value="1"/>
</dbReference>
<dbReference type="InterPro" id="IPR036388">
    <property type="entry name" value="WH-like_DNA-bd_sf"/>
</dbReference>
<dbReference type="Pfam" id="PF00392">
    <property type="entry name" value="GntR"/>
    <property type="match status" value="1"/>
</dbReference>
<feature type="domain" description="HTH gntR-type" evidence="4">
    <location>
        <begin position="11"/>
        <end position="79"/>
    </location>
</feature>
<dbReference type="CDD" id="cd07377">
    <property type="entry name" value="WHTH_GntR"/>
    <property type="match status" value="1"/>
</dbReference>
<organism evidence="5 6">
    <name type="scientific">Aedoeadaptatus nemausensis</name>
    <dbReference type="NCBI Taxonomy" id="2582829"/>
    <lineage>
        <taxon>Bacteria</taxon>
        <taxon>Bacillati</taxon>
        <taxon>Bacillota</taxon>
        <taxon>Tissierellia</taxon>
        <taxon>Tissierellales</taxon>
        <taxon>Peptoniphilaceae</taxon>
        <taxon>Aedoeadaptatus</taxon>
    </lineage>
</organism>
<keyword evidence="6" id="KW-1185">Reference proteome</keyword>
<evidence type="ECO:0000313" key="5">
    <source>
        <dbReference type="EMBL" id="CAC9936053.1"/>
    </source>
</evidence>
<reference evidence="5 6" key="1">
    <citation type="submission" date="2020-06" db="EMBL/GenBank/DDBJ databases">
        <authorList>
            <person name="Criscuolo A."/>
        </authorList>
    </citation>
    <scope>NUCLEOTIDE SEQUENCE [LARGE SCALE GENOMIC DNA]</scope>
    <source>
        <strain evidence="5">1804121828</strain>
    </source>
</reference>
<dbReference type="Gene3D" id="1.10.10.10">
    <property type="entry name" value="Winged helix-like DNA-binding domain superfamily/Winged helix DNA-binding domain"/>
    <property type="match status" value="1"/>
</dbReference>
<accession>A0A6V6Y7C0</accession>
<dbReference type="PANTHER" id="PTHR38445:SF7">
    <property type="entry name" value="GNTR-FAMILY TRANSCRIPTIONAL REGULATOR"/>
    <property type="match status" value="1"/>
</dbReference>
<dbReference type="EMBL" id="CAIJCS010000028">
    <property type="protein sequence ID" value="CAC9936053.1"/>
    <property type="molecule type" value="Genomic_DNA"/>
</dbReference>
<evidence type="ECO:0000313" key="6">
    <source>
        <dbReference type="Proteomes" id="UP000586454"/>
    </source>
</evidence>
<name>A0A6V6Y7C0_9FIRM</name>